<keyword evidence="2" id="KW-0732">Signal</keyword>
<feature type="chain" id="PRO_5035181864" description="DUF4168 domain-containing protein" evidence="2">
    <location>
        <begin position="19"/>
        <end position="126"/>
    </location>
</feature>
<evidence type="ECO:0000313" key="4">
    <source>
        <dbReference type="Proteomes" id="UP000673975"/>
    </source>
</evidence>
<feature type="signal peptide" evidence="2">
    <location>
        <begin position="1"/>
        <end position="18"/>
    </location>
</feature>
<keyword evidence="4" id="KW-1185">Reference proteome</keyword>
<reference evidence="3" key="1">
    <citation type="submission" date="2021-02" db="EMBL/GenBank/DDBJ databases">
        <title>Natronogracilivirga saccharolytica gen. nov. sp. nov. a new anaerobic, haloalkiliphilic carbohydrate-fermenting bacterium from soda lake and proposing of Cyclonatronumiaceae fam. nov. in the phylum Balneolaeota.</title>
        <authorList>
            <person name="Zhilina T.N."/>
            <person name="Sorokin D.Y."/>
            <person name="Zavarzina D.G."/>
            <person name="Toshchakov S.V."/>
            <person name="Kublanov I.V."/>
        </authorList>
    </citation>
    <scope>NUCLEOTIDE SEQUENCE</scope>
    <source>
        <strain evidence="3">Z-1702</strain>
    </source>
</reference>
<evidence type="ECO:0008006" key="5">
    <source>
        <dbReference type="Google" id="ProtNLM"/>
    </source>
</evidence>
<gene>
    <name evidence="3" type="ORF">NATSA_13400</name>
</gene>
<protein>
    <recommendedName>
        <fullName evidence="5">DUF4168 domain-containing protein</fullName>
    </recommendedName>
</protein>
<organism evidence="3 4">
    <name type="scientific">Natronogracilivirga saccharolytica</name>
    <dbReference type="NCBI Taxonomy" id="2812953"/>
    <lineage>
        <taxon>Bacteria</taxon>
        <taxon>Pseudomonadati</taxon>
        <taxon>Balneolota</taxon>
        <taxon>Balneolia</taxon>
        <taxon>Balneolales</taxon>
        <taxon>Cyclonatronaceae</taxon>
        <taxon>Natronogracilivirga</taxon>
    </lineage>
</organism>
<evidence type="ECO:0000256" key="1">
    <source>
        <dbReference type="SAM" id="MobiDB-lite"/>
    </source>
</evidence>
<evidence type="ECO:0000256" key="2">
    <source>
        <dbReference type="SAM" id="SignalP"/>
    </source>
</evidence>
<proteinExistence type="predicted"/>
<accession>A0A8J7UWH0</accession>
<dbReference type="EMBL" id="JAFIDN010000012">
    <property type="protein sequence ID" value="MBP3193666.1"/>
    <property type="molecule type" value="Genomic_DNA"/>
</dbReference>
<evidence type="ECO:0000313" key="3">
    <source>
        <dbReference type="EMBL" id="MBP3193666.1"/>
    </source>
</evidence>
<dbReference type="PROSITE" id="PS51257">
    <property type="entry name" value="PROKAR_LIPOPROTEIN"/>
    <property type="match status" value="1"/>
</dbReference>
<sequence length="126" mass="14467">MLRFFSVSVVLIAFLVSACETEQPPPGEEQPMPDEQEMPADQEGMGADVDVSDEDLESFVRVNVIAQRDQIDPQTDMEGFENLLEEEGLSIDEYEEINMDIQADPGLQQEFQRLYEEIQMEMQQEM</sequence>
<feature type="region of interest" description="Disordered" evidence="1">
    <location>
        <begin position="20"/>
        <end position="47"/>
    </location>
</feature>
<feature type="compositionally biased region" description="Acidic residues" evidence="1">
    <location>
        <begin position="31"/>
        <end position="40"/>
    </location>
</feature>
<dbReference type="AlphaFoldDB" id="A0A8J7UWH0"/>
<name>A0A8J7UWH0_9BACT</name>
<comment type="caution">
    <text evidence="3">The sequence shown here is derived from an EMBL/GenBank/DDBJ whole genome shotgun (WGS) entry which is preliminary data.</text>
</comment>
<dbReference type="Proteomes" id="UP000673975">
    <property type="component" value="Unassembled WGS sequence"/>
</dbReference>
<dbReference type="RefSeq" id="WP_210513121.1">
    <property type="nucleotide sequence ID" value="NZ_JAFIDN010000012.1"/>
</dbReference>